<dbReference type="Gene3D" id="3.90.550.10">
    <property type="entry name" value="Spore Coat Polysaccharide Biosynthesis Protein SpsA, Chain A"/>
    <property type="match status" value="1"/>
</dbReference>
<feature type="domain" description="Glycosyltransferase 2-like" evidence="1">
    <location>
        <begin position="10"/>
        <end position="110"/>
    </location>
</feature>
<dbReference type="InterPro" id="IPR001173">
    <property type="entry name" value="Glyco_trans_2-like"/>
</dbReference>
<organism evidence="2 3">
    <name type="scientific">Methylobacterium brachiatum</name>
    <dbReference type="NCBI Taxonomy" id="269660"/>
    <lineage>
        <taxon>Bacteria</taxon>
        <taxon>Pseudomonadati</taxon>
        <taxon>Pseudomonadota</taxon>
        <taxon>Alphaproteobacteria</taxon>
        <taxon>Hyphomicrobiales</taxon>
        <taxon>Methylobacteriaceae</taxon>
        <taxon>Methylobacterium</taxon>
    </lineage>
</organism>
<name>A0ABV1R0B8_9HYPH</name>
<evidence type="ECO:0000313" key="2">
    <source>
        <dbReference type="EMBL" id="MER2288223.1"/>
    </source>
</evidence>
<dbReference type="Proteomes" id="UP001432995">
    <property type="component" value="Unassembled WGS sequence"/>
</dbReference>
<sequence>METEDAKLAIIINCYNYEEYVRHSIASVLAQDTSQCEVLVIDDGSTDRSWEAIQTFGIRSFRKENGGQVSACRYGVAKTKAPFILFLDADDELVPGAIQTIIRHLDANVAKIQFPLLRIDDAGSDLGSAFPKLANARDRASFVASVEKAGTYISPPTSGNVFRRDLCALLDDAHYDSAVDGVMLLAAPFYGDIISLAEPLGRYRLHSKNKSGTNQLPTPPLLRRQQKRFADRVSHLKQALNNQGVARDIGNPTDMYVYLRYGNYCDILDHKRITWATFVRTVTALPAWYGPARRVSVVLFLLASIVLPVHTVRSILEARLTRTWKPVVARLRTLGMARSG</sequence>
<dbReference type="GO" id="GO:0016757">
    <property type="term" value="F:glycosyltransferase activity"/>
    <property type="evidence" value="ECO:0007669"/>
    <property type="project" value="UniProtKB-KW"/>
</dbReference>
<dbReference type="PANTHER" id="PTHR22916">
    <property type="entry name" value="GLYCOSYLTRANSFERASE"/>
    <property type="match status" value="1"/>
</dbReference>
<evidence type="ECO:0000313" key="3">
    <source>
        <dbReference type="Proteomes" id="UP001432995"/>
    </source>
</evidence>
<gene>
    <name evidence="2" type="ORF">ABS770_08150</name>
</gene>
<keyword evidence="2" id="KW-0808">Transferase</keyword>
<comment type="caution">
    <text evidence="2">The sequence shown here is derived from an EMBL/GenBank/DDBJ whole genome shotgun (WGS) entry which is preliminary data.</text>
</comment>
<dbReference type="RefSeq" id="WP_350377880.1">
    <property type="nucleotide sequence ID" value="NZ_JBELQD010000006.1"/>
</dbReference>
<dbReference type="EC" id="2.4.-.-" evidence="2"/>
<keyword evidence="3" id="KW-1185">Reference proteome</keyword>
<evidence type="ECO:0000259" key="1">
    <source>
        <dbReference type="Pfam" id="PF00535"/>
    </source>
</evidence>
<dbReference type="EMBL" id="JBELQD010000006">
    <property type="protein sequence ID" value="MER2288223.1"/>
    <property type="molecule type" value="Genomic_DNA"/>
</dbReference>
<proteinExistence type="predicted"/>
<dbReference type="SUPFAM" id="SSF53448">
    <property type="entry name" value="Nucleotide-diphospho-sugar transferases"/>
    <property type="match status" value="1"/>
</dbReference>
<dbReference type="Pfam" id="PF00535">
    <property type="entry name" value="Glycos_transf_2"/>
    <property type="match status" value="1"/>
</dbReference>
<protein>
    <submittedName>
        <fullName evidence="2">Glycosyltransferase family A protein</fullName>
        <ecNumber evidence="2">2.4.-.-</ecNumber>
    </submittedName>
</protein>
<accession>A0ABV1R0B8</accession>
<keyword evidence="2" id="KW-0328">Glycosyltransferase</keyword>
<dbReference type="InterPro" id="IPR029044">
    <property type="entry name" value="Nucleotide-diphossugar_trans"/>
</dbReference>
<reference evidence="2" key="1">
    <citation type="submission" date="2024-06" db="EMBL/GenBank/DDBJ databases">
        <authorList>
            <person name="Campbell A.G."/>
        </authorList>
    </citation>
    <scope>NUCLEOTIDE SEQUENCE</scope>
    <source>
        <strain evidence="2">EM17</strain>
    </source>
</reference>
<dbReference type="CDD" id="cd00761">
    <property type="entry name" value="Glyco_tranf_GTA_type"/>
    <property type="match status" value="1"/>
</dbReference>